<name>A0A9D8K9N4_9DELT</name>
<dbReference type="SUPFAM" id="SSF55961">
    <property type="entry name" value="Bet v1-like"/>
    <property type="match status" value="1"/>
</dbReference>
<protein>
    <submittedName>
        <fullName evidence="1">SRPBCC family protein</fullName>
    </submittedName>
</protein>
<dbReference type="Gene3D" id="3.30.530.20">
    <property type="match status" value="1"/>
</dbReference>
<proteinExistence type="predicted"/>
<organism evidence="1 2">
    <name type="scientific">Candidatus Zymogenus saltonus</name>
    <dbReference type="NCBI Taxonomy" id="2844893"/>
    <lineage>
        <taxon>Bacteria</taxon>
        <taxon>Deltaproteobacteria</taxon>
        <taxon>Candidatus Zymogenia</taxon>
        <taxon>Candidatus Zymogeniales</taxon>
        <taxon>Candidatus Zymogenaceae</taxon>
        <taxon>Candidatus Zymogenus</taxon>
    </lineage>
</organism>
<dbReference type="Proteomes" id="UP000809273">
    <property type="component" value="Unassembled WGS sequence"/>
</dbReference>
<reference evidence="1" key="2">
    <citation type="submission" date="2021-01" db="EMBL/GenBank/DDBJ databases">
        <authorList>
            <person name="Hahn C.R."/>
            <person name="Youssef N.H."/>
            <person name="Elshahed M."/>
        </authorList>
    </citation>
    <scope>NUCLEOTIDE SEQUENCE</scope>
    <source>
        <strain evidence="1">Zod_Metabat.24</strain>
    </source>
</reference>
<accession>A0A9D8K9N4</accession>
<reference evidence="1" key="1">
    <citation type="journal article" date="2021" name="Environ. Microbiol.">
        <title>Genomic characterization of three novel Desulfobacterota classes expand the metabolic and phylogenetic diversity of the phylum.</title>
        <authorList>
            <person name="Murphy C.L."/>
            <person name="Biggerstaff J."/>
            <person name="Eichhorn A."/>
            <person name="Ewing E."/>
            <person name="Shahan R."/>
            <person name="Soriano D."/>
            <person name="Stewart S."/>
            <person name="VanMol K."/>
            <person name="Walker R."/>
            <person name="Walters P."/>
            <person name="Elshahed M.S."/>
            <person name="Youssef N.H."/>
        </authorList>
    </citation>
    <scope>NUCLEOTIDE SEQUENCE</scope>
    <source>
        <strain evidence="1">Zod_Metabat.24</strain>
    </source>
</reference>
<dbReference type="CDD" id="cd07812">
    <property type="entry name" value="SRPBCC"/>
    <property type="match status" value="1"/>
</dbReference>
<dbReference type="AlphaFoldDB" id="A0A9D8K9N4"/>
<dbReference type="InterPro" id="IPR019587">
    <property type="entry name" value="Polyketide_cyclase/dehydratase"/>
</dbReference>
<evidence type="ECO:0000313" key="2">
    <source>
        <dbReference type="Proteomes" id="UP000809273"/>
    </source>
</evidence>
<evidence type="ECO:0000313" key="1">
    <source>
        <dbReference type="EMBL" id="MBN1571851.1"/>
    </source>
</evidence>
<dbReference type="InterPro" id="IPR023393">
    <property type="entry name" value="START-like_dom_sf"/>
</dbReference>
<dbReference type="Pfam" id="PF10604">
    <property type="entry name" value="Polyketide_cyc2"/>
    <property type="match status" value="1"/>
</dbReference>
<dbReference type="EMBL" id="JAFGIX010000007">
    <property type="protein sequence ID" value="MBN1571851.1"/>
    <property type="molecule type" value="Genomic_DNA"/>
</dbReference>
<gene>
    <name evidence="1" type="ORF">JW984_01505</name>
</gene>
<sequence length="143" mass="16218">MAHVQRNIAIKAPIEKVFNYITDPMSSEEWSPGLEKITGVIGSGVGRRDKWEYKMAGMKFNGESVVKELNPPDRYVLESVAGIISKWVFVLEKYYDGDTKLNLDIEYTIPVPILGKLAERAILGQNEKVADQIMNNIKTKMER</sequence>
<comment type="caution">
    <text evidence="1">The sequence shown here is derived from an EMBL/GenBank/DDBJ whole genome shotgun (WGS) entry which is preliminary data.</text>
</comment>